<sequence length="98" mass="11241">MQALCLNGKVNLSNVNNCVADIGSQGSCKKCNYQKIFLQLLIRIKHLHNCHYSENDQNIRTVELTSVGLREVDRLEFGRFIRLVIVGLEGKRSLSFRY</sequence>
<protein>
    <submittedName>
        <fullName evidence="1">Uncharacterized protein</fullName>
    </submittedName>
</protein>
<organism evidence="1 2">
    <name type="scientific">Trichinella murrelli</name>
    <dbReference type="NCBI Taxonomy" id="144512"/>
    <lineage>
        <taxon>Eukaryota</taxon>
        <taxon>Metazoa</taxon>
        <taxon>Ecdysozoa</taxon>
        <taxon>Nematoda</taxon>
        <taxon>Enoplea</taxon>
        <taxon>Dorylaimia</taxon>
        <taxon>Trichinellida</taxon>
        <taxon>Trichinellidae</taxon>
        <taxon>Trichinella</taxon>
    </lineage>
</organism>
<accession>A0A0V0TYI7</accession>
<name>A0A0V0TYI7_9BILA</name>
<dbReference type="AlphaFoldDB" id="A0A0V0TYI7"/>
<dbReference type="Proteomes" id="UP000055048">
    <property type="component" value="Unassembled WGS sequence"/>
</dbReference>
<gene>
    <name evidence="1" type="ORF">T05_14260</name>
</gene>
<evidence type="ECO:0000313" key="1">
    <source>
        <dbReference type="EMBL" id="KRX44082.1"/>
    </source>
</evidence>
<proteinExistence type="predicted"/>
<evidence type="ECO:0000313" key="2">
    <source>
        <dbReference type="Proteomes" id="UP000055048"/>
    </source>
</evidence>
<dbReference type="EMBL" id="JYDJ01000104">
    <property type="protein sequence ID" value="KRX44082.1"/>
    <property type="molecule type" value="Genomic_DNA"/>
</dbReference>
<reference evidence="1 2" key="1">
    <citation type="submission" date="2015-01" db="EMBL/GenBank/DDBJ databases">
        <title>Evolution of Trichinella species and genotypes.</title>
        <authorList>
            <person name="Korhonen P.K."/>
            <person name="Edoardo P."/>
            <person name="Giuseppe L.R."/>
            <person name="Gasser R.B."/>
        </authorList>
    </citation>
    <scope>NUCLEOTIDE SEQUENCE [LARGE SCALE GENOMIC DNA]</scope>
    <source>
        <strain evidence="1">ISS417</strain>
    </source>
</reference>
<comment type="caution">
    <text evidence="1">The sequence shown here is derived from an EMBL/GenBank/DDBJ whole genome shotgun (WGS) entry which is preliminary data.</text>
</comment>
<keyword evidence="2" id="KW-1185">Reference proteome</keyword>